<keyword evidence="2" id="KW-0805">Transcription regulation</keyword>
<dbReference type="eggNOG" id="COG0583">
    <property type="taxonomic scope" value="Bacteria"/>
</dbReference>
<dbReference type="InterPro" id="IPR005119">
    <property type="entry name" value="LysR_subst-bd"/>
</dbReference>
<dbReference type="InterPro" id="IPR036390">
    <property type="entry name" value="WH_DNA-bd_sf"/>
</dbReference>
<dbReference type="InterPro" id="IPR000847">
    <property type="entry name" value="LysR_HTH_N"/>
</dbReference>
<keyword evidence="3" id="KW-0238">DNA-binding</keyword>
<evidence type="ECO:0000313" key="6">
    <source>
        <dbReference type="EMBL" id="AET66902.1"/>
    </source>
</evidence>
<reference evidence="6 7" key="2">
    <citation type="journal article" date="2012" name="J. Bacteriol.">
        <title>Complete genome sequences of Desulfosporosinus orientis DSM765T, Desulfosporosinus youngiae DSM17734T, Desulfosporosinus meridiei DSM13257T, and Desulfosporosinus acidiphilus DSM22704T.</title>
        <authorList>
            <person name="Pester M."/>
            <person name="Brambilla E."/>
            <person name="Alazard D."/>
            <person name="Rattei T."/>
            <person name="Weinmaier T."/>
            <person name="Han J."/>
            <person name="Lucas S."/>
            <person name="Lapidus A."/>
            <person name="Cheng J.F."/>
            <person name="Goodwin L."/>
            <person name="Pitluck S."/>
            <person name="Peters L."/>
            <person name="Ovchinnikova G."/>
            <person name="Teshima H."/>
            <person name="Detter J.C."/>
            <person name="Han C.S."/>
            <person name="Tapia R."/>
            <person name="Land M.L."/>
            <person name="Hauser L."/>
            <person name="Kyrpides N.C."/>
            <person name="Ivanova N.N."/>
            <person name="Pagani I."/>
            <person name="Huntmann M."/>
            <person name="Wei C.L."/>
            <person name="Davenport K.W."/>
            <person name="Daligault H."/>
            <person name="Chain P.S."/>
            <person name="Chen A."/>
            <person name="Mavromatis K."/>
            <person name="Markowitz V."/>
            <person name="Szeto E."/>
            <person name="Mikhailova N."/>
            <person name="Pati A."/>
            <person name="Wagner M."/>
            <person name="Woyke T."/>
            <person name="Ollivier B."/>
            <person name="Klenk H.P."/>
            <person name="Spring S."/>
            <person name="Loy A."/>
        </authorList>
    </citation>
    <scope>NUCLEOTIDE SEQUENCE [LARGE SCALE GENOMIC DNA]</scope>
    <source>
        <strain evidence="7">ATCC 19365 / DSM 765 / NCIMB 8382 / VKM B-1628</strain>
    </source>
</reference>
<dbReference type="KEGG" id="dor:Desor_1239"/>
<dbReference type="EMBL" id="CP003108">
    <property type="protein sequence ID" value="AET66902.1"/>
    <property type="molecule type" value="Genomic_DNA"/>
</dbReference>
<dbReference type="PRINTS" id="PR00039">
    <property type="entry name" value="HTHLYSR"/>
</dbReference>
<dbReference type="SUPFAM" id="SSF46785">
    <property type="entry name" value="Winged helix' DNA-binding domain"/>
    <property type="match status" value="1"/>
</dbReference>
<proteinExistence type="inferred from homology"/>
<dbReference type="AlphaFoldDB" id="G7WEL1"/>
<dbReference type="Proteomes" id="UP000006346">
    <property type="component" value="Chromosome"/>
</dbReference>
<keyword evidence="7" id="KW-1185">Reference proteome</keyword>
<organism evidence="6 7">
    <name type="scientific">Desulfosporosinus orientis (strain ATCC 19365 / DSM 765 / NCIMB 8382 / VKM B-1628 / Singapore I)</name>
    <name type="common">Desulfotomaculum orientis</name>
    <dbReference type="NCBI Taxonomy" id="768706"/>
    <lineage>
        <taxon>Bacteria</taxon>
        <taxon>Bacillati</taxon>
        <taxon>Bacillota</taxon>
        <taxon>Clostridia</taxon>
        <taxon>Eubacteriales</taxon>
        <taxon>Desulfitobacteriaceae</taxon>
        <taxon>Desulfosporosinus</taxon>
    </lineage>
</organism>
<reference evidence="7" key="1">
    <citation type="submission" date="2011-11" db="EMBL/GenBank/DDBJ databases">
        <title>Complete sequence of Desulfosporosinus orientis DSM 765.</title>
        <authorList>
            <person name="Lucas S."/>
            <person name="Han J."/>
            <person name="Lapidus A."/>
            <person name="Cheng J.-F."/>
            <person name="Goodwin L."/>
            <person name="Pitluck S."/>
            <person name="Peters L."/>
            <person name="Ovchinnikova G."/>
            <person name="Teshima H."/>
            <person name="Detter J.C."/>
            <person name="Han C."/>
            <person name="Tapia R."/>
            <person name="Land M."/>
            <person name="Hauser L."/>
            <person name="Kyrpides N."/>
            <person name="Ivanova N."/>
            <person name="Pagani I."/>
            <person name="Pester M."/>
            <person name="Spring S."/>
            <person name="Ollivier B."/>
            <person name="Rattei T."/>
            <person name="Klenk H.-P."/>
            <person name="Wagner M."/>
            <person name="Loy A."/>
            <person name="Woyke T."/>
        </authorList>
    </citation>
    <scope>NUCLEOTIDE SEQUENCE [LARGE SCALE GENOMIC DNA]</scope>
    <source>
        <strain evidence="7">ATCC 19365 / DSM 765 / NCIMB 8382 / VKM B-1628</strain>
    </source>
</reference>
<dbReference type="Gene3D" id="1.10.10.10">
    <property type="entry name" value="Winged helix-like DNA-binding domain superfamily/Winged helix DNA-binding domain"/>
    <property type="match status" value="1"/>
</dbReference>
<dbReference type="PROSITE" id="PS50931">
    <property type="entry name" value="HTH_LYSR"/>
    <property type="match status" value="1"/>
</dbReference>
<feature type="domain" description="HTH lysR-type" evidence="5">
    <location>
        <begin position="1"/>
        <end position="58"/>
    </location>
</feature>
<evidence type="ECO:0000256" key="1">
    <source>
        <dbReference type="ARBA" id="ARBA00009437"/>
    </source>
</evidence>
<name>G7WEL1_DESOD</name>
<dbReference type="Pfam" id="PF03466">
    <property type="entry name" value="LysR_substrate"/>
    <property type="match status" value="1"/>
</dbReference>
<evidence type="ECO:0000256" key="2">
    <source>
        <dbReference type="ARBA" id="ARBA00023015"/>
    </source>
</evidence>
<protein>
    <submittedName>
        <fullName evidence="6">Transcriptional regulator</fullName>
    </submittedName>
</protein>
<accession>G7WEL1</accession>
<keyword evidence="4" id="KW-0804">Transcription</keyword>
<dbReference type="PATRIC" id="fig|768706.3.peg.1220"/>
<evidence type="ECO:0000259" key="5">
    <source>
        <dbReference type="PROSITE" id="PS50931"/>
    </source>
</evidence>
<dbReference type="SUPFAM" id="SSF53850">
    <property type="entry name" value="Periplasmic binding protein-like II"/>
    <property type="match status" value="1"/>
</dbReference>
<evidence type="ECO:0000256" key="3">
    <source>
        <dbReference type="ARBA" id="ARBA00023125"/>
    </source>
</evidence>
<dbReference type="RefSeq" id="WP_014183723.1">
    <property type="nucleotide sequence ID" value="NC_016584.1"/>
</dbReference>
<evidence type="ECO:0000313" key="7">
    <source>
        <dbReference type="Proteomes" id="UP000006346"/>
    </source>
</evidence>
<dbReference type="HOGENOM" id="CLU_893499_0_0_9"/>
<dbReference type="Gene3D" id="3.40.190.290">
    <property type="match status" value="1"/>
</dbReference>
<dbReference type="GO" id="GO:0003700">
    <property type="term" value="F:DNA-binding transcription factor activity"/>
    <property type="evidence" value="ECO:0007669"/>
    <property type="project" value="InterPro"/>
</dbReference>
<comment type="similarity">
    <text evidence="1">Belongs to the LysR transcriptional regulatory family.</text>
</comment>
<dbReference type="Pfam" id="PF00126">
    <property type="entry name" value="HTH_1"/>
    <property type="match status" value="1"/>
</dbReference>
<dbReference type="PANTHER" id="PTHR30419">
    <property type="entry name" value="HTH-TYPE TRANSCRIPTIONAL REGULATOR YBHD"/>
    <property type="match status" value="1"/>
</dbReference>
<dbReference type="InterPro" id="IPR050950">
    <property type="entry name" value="HTH-type_LysR_regulators"/>
</dbReference>
<dbReference type="InterPro" id="IPR036388">
    <property type="entry name" value="WH-like_DNA-bd_sf"/>
</dbReference>
<dbReference type="GO" id="GO:0005829">
    <property type="term" value="C:cytosol"/>
    <property type="evidence" value="ECO:0007669"/>
    <property type="project" value="TreeGrafter"/>
</dbReference>
<evidence type="ECO:0000256" key="4">
    <source>
        <dbReference type="ARBA" id="ARBA00023163"/>
    </source>
</evidence>
<dbReference type="GO" id="GO:0003677">
    <property type="term" value="F:DNA binding"/>
    <property type="evidence" value="ECO:0007669"/>
    <property type="project" value="UniProtKB-KW"/>
</dbReference>
<dbReference type="FunFam" id="1.10.10.10:FF:000001">
    <property type="entry name" value="LysR family transcriptional regulator"/>
    <property type="match status" value="1"/>
</dbReference>
<gene>
    <name evidence="6" type="ordered locus">Desor_1239</name>
</gene>
<dbReference type="PANTHER" id="PTHR30419:SF30">
    <property type="entry name" value="LYSR FAMILY TRANSCRIPTIONAL REGULATOR"/>
    <property type="match status" value="1"/>
</dbReference>
<dbReference type="STRING" id="768706.Desor_1239"/>
<sequence>MRVSFLEAFFWVADLKSMSKAAEKLHTSEQAISKCIKKLEIEFNTILFDRTRNGVSLTSSGETIYPDVKAILDQYEKIRMRFKTQPLSNLYKLNGKINIFVAIPLSPIAAILSDSVTDAFSNIRISLIELYPSFLNKNIDLNNSDICITTVLTSNLDEFTKNHSNKYNIYVLDRERISLYSSTNSHLANRKEINLKELKNLPFLCHTPPNETECLISNLLEYNNIPFYPVYSSSQVNQCLSFLKKGKAYYLSSPLPMSLLNANDIVSIPIIEDPTWYHLMLTSKNPDLSPEELVFVNKTHEYFKNTFYQIL</sequence>
<dbReference type="CDD" id="cd05466">
    <property type="entry name" value="PBP2_LTTR_substrate"/>
    <property type="match status" value="1"/>
</dbReference>